<evidence type="ECO:0000256" key="5">
    <source>
        <dbReference type="ARBA" id="ARBA00022989"/>
    </source>
</evidence>
<feature type="transmembrane region" description="Helical" evidence="7">
    <location>
        <begin position="153"/>
        <end position="170"/>
    </location>
</feature>
<gene>
    <name evidence="8" type="ORF">GCM10025883_21950</name>
</gene>
<dbReference type="SUPFAM" id="SSF103473">
    <property type="entry name" value="MFS general substrate transporter"/>
    <property type="match status" value="1"/>
</dbReference>
<reference evidence="9" key="1">
    <citation type="journal article" date="2019" name="Int. J. Syst. Evol. Microbiol.">
        <title>The Global Catalogue of Microorganisms (GCM) 10K type strain sequencing project: providing services to taxonomists for standard genome sequencing and annotation.</title>
        <authorList>
            <consortium name="The Broad Institute Genomics Platform"/>
            <consortium name="The Broad Institute Genome Sequencing Center for Infectious Disease"/>
            <person name="Wu L."/>
            <person name="Ma J."/>
        </authorList>
    </citation>
    <scope>NUCLEOTIDE SEQUENCE [LARGE SCALE GENOMIC DNA]</scope>
    <source>
        <strain evidence="9">NBRC 113072</strain>
    </source>
</reference>
<dbReference type="Proteomes" id="UP001157126">
    <property type="component" value="Unassembled WGS sequence"/>
</dbReference>
<dbReference type="EMBL" id="BSUO01000001">
    <property type="protein sequence ID" value="GMA40150.1"/>
    <property type="molecule type" value="Genomic_DNA"/>
</dbReference>
<organism evidence="8 9">
    <name type="scientific">Mobilicoccus caccae</name>
    <dbReference type="NCBI Taxonomy" id="1859295"/>
    <lineage>
        <taxon>Bacteria</taxon>
        <taxon>Bacillati</taxon>
        <taxon>Actinomycetota</taxon>
        <taxon>Actinomycetes</taxon>
        <taxon>Micrococcales</taxon>
        <taxon>Dermatophilaceae</taxon>
        <taxon>Mobilicoccus</taxon>
    </lineage>
</organism>
<evidence type="ECO:0000313" key="8">
    <source>
        <dbReference type="EMBL" id="GMA40150.1"/>
    </source>
</evidence>
<evidence type="ECO:0000256" key="7">
    <source>
        <dbReference type="SAM" id="Phobius"/>
    </source>
</evidence>
<keyword evidence="3" id="KW-1003">Cell membrane</keyword>
<evidence type="ECO:0000256" key="1">
    <source>
        <dbReference type="ARBA" id="ARBA00004651"/>
    </source>
</evidence>
<evidence type="ECO:0000256" key="4">
    <source>
        <dbReference type="ARBA" id="ARBA00022692"/>
    </source>
</evidence>
<protein>
    <recommendedName>
        <fullName evidence="10">Transmembrane secretion effector</fullName>
    </recommendedName>
</protein>
<comment type="subcellular location">
    <subcellularLocation>
        <location evidence="1">Cell membrane</location>
        <topology evidence="1">Multi-pass membrane protein</topology>
    </subcellularLocation>
</comment>
<keyword evidence="2" id="KW-0813">Transport</keyword>
<feature type="transmembrane region" description="Helical" evidence="7">
    <location>
        <begin position="21"/>
        <end position="47"/>
    </location>
</feature>
<dbReference type="Gene3D" id="1.20.1250.20">
    <property type="entry name" value="MFS general substrate transporter like domains"/>
    <property type="match status" value="1"/>
</dbReference>
<evidence type="ECO:0000256" key="6">
    <source>
        <dbReference type="ARBA" id="ARBA00023136"/>
    </source>
</evidence>
<sequence>MRAFGRDIGDGLRFVWAHPVIRPLTLLGFGLSFTGGGVLGLLVVYAVDVAGVALRGLPIGALFATSAVGGVVGSLLVPWLGRRFDAARISLVAYSTNAFALLVVVAVTGFVPALLALTCWYVTFSLAIVNGIGTRARLTPLSMQSRVNAAGRMIAWGGQPFGAICAGVIAEAHGVRLALLLCGAGIGATVVLGWLSPLRHGIPDHAGSPAP</sequence>
<name>A0ABQ6IQH2_9MICO</name>
<keyword evidence="5 7" id="KW-1133">Transmembrane helix</keyword>
<dbReference type="InterPro" id="IPR036259">
    <property type="entry name" value="MFS_trans_sf"/>
</dbReference>
<keyword evidence="4 7" id="KW-0812">Transmembrane</keyword>
<keyword evidence="6 7" id="KW-0472">Membrane</keyword>
<evidence type="ECO:0000256" key="2">
    <source>
        <dbReference type="ARBA" id="ARBA00022448"/>
    </source>
</evidence>
<evidence type="ECO:0008006" key="10">
    <source>
        <dbReference type="Google" id="ProtNLM"/>
    </source>
</evidence>
<dbReference type="PANTHER" id="PTHR23513:SF6">
    <property type="entry name" value="MAJOR FACILITATOR SUPERFAMILY ASSOCIATED DOMAIN-CONTAINING PROTEIN"/>
    <property type="match status" value="1"/>
</dbReference>
<dbReference type="PANTHER" id="PTHR23513">
    <property type="entry name" value="INTEGRAL MEMBRANE EFFLUX PROTEIN-RELATED"/>
    <property type="match status" value="1"/>
</dbReference>
<comment type="caution">
    <text evidence="8">The sequence shown here is derived from an EMBL/GenBank/DDBJ whole genome shotgun (WGS) entry which is preliminary data.</text>
</comment>
<dbReference type="Pfam" id="PF05977">
    <property type="entry name" value="MFS_3"/>
    <property type="match status" value="1"/>
</dbReference>
<feature type="transmembrane region" description="Helical" evidence="7">
    <location>
        <begin position="176"/>
        <end position="195"/>
    </location>
</feature>
<feature type="transmembrane region" description="Helical" evidence="7">
    <location>
        <begin position="59"/>
        <end position="77"/>
    </location>
</feature>
<keyword evidence="9" id="KW-1185">Reference proteome</keyword>
<evidence type="ECO:0000256" key="3">
    <source>
        <dbReference type="ARBA" id="ARBA00022475"/>
    </source>
</evidence>
<accession>A0ABQ6IQH2</accession>
<proteinExistence type="predicted"/>
<evidence type="ECO:0000313" key="9">
    <source>
        <dbReference type="Proteomes" id="UP001157126"/>
    </source>
</evidence>
<feature type="transmembrane region" description="Helical" evidence="7">
    <location>
        <begin position="113"/>
        <end position="132"/>
    </location>
</feature>
<dbReference type="InterPro" id="IPR010290">
    <property type="entry name" value="TM_effector"/>
</dbReference>
<dbReference type="RefSeq" id="WP_284303898.1">
    <property type="nucleotide sequence ID" value="NZ_BSUO01000001.1"/>
</dbReference>